<evidence type="ECO:0000256" key="1">
    <source>
        <dbReference type="ARBA" id="ARBA00022603"/>
    </source>
</evidence>
<evidence type="ECO:0000256" key="3">
    <source>
        <dbReference type="ARBA" id="ARBA00022691"/>
    </source>
</evidence>
<dbReference type="EMBL" id="JAQOSK010000003">
    <property type="protein sequence ID" value="MDC2955007.1"/>
    <property type="molecule type" value="Genomic_DNA"/>
</dbReference>
<keyword evidence="6" id="KW-1185">Reference proteome</keyword>
<keyword evidence="2" id="KW-0808">Transferase</keyword>
<dbReference type="CDD" id="cd02440">
    <property type="entry name" value="AdoMet_MTases"/>
    <property type="match status" value="1"/>
</dbReference>
<evidence type="ECO:0000259" key="4">
    <source>
        <dbReference type="Pfam" id="PF13649"/>
    </source>
</evidence>
<dbReference type="GO" id="GO:0032259">
    <property type="term" value="P:methylation"/>
    <property type="evidence" value="ECO:0007669"/>
    <property type="project" value="UniProtKB-KW"/>
</dbReference>
<keyword evidence="3" id="KW-0949">S-adenosyl-L-methionine</keyword>
<organism evidence="5 6">
    <name type="scientific">Streptomyces gilvifuscus</name>
    <dbReference type="NCBI Taxonomy" id="1550617"/>
    <lineage>
        <taxon>Bacteria</taxon>
        <taxon>Bacillati</taxon>
        <taxon>Actinomycetota</taxon>
        <taxon>Actinomycetes</taxon>
        <taxon>Kitasatosporales</taxon>
        <taxon>Streptomycetaceae</taxon>
        <taxon>Streptomyces</taxon>
    </lineage>
</organism>
<dbReference type="Pfam" id="PF13649">
    <property type="entry name" value="Methyltransf_25"/>
    <property type="match status" value="1"/>
</dbReference>
<name>A0ABT5FRC7_9ACTN</name>
<dbReference type="PANTHER" id="PTHR43464">
    <property type="entry name" value="METHYLTRANSFERASE"/>
    <property type="match status" value="1"/>
</dbReference>
<evidence type="ECO:0000313" key="6">
    <source>
        <dbReference type="Proteomes" id="UP001221328"/>
    </source>
</evidence>
<dbReference type="GO" id="GO:0008168">
    <property type="term" value="F:methyltransferase activity"/>
    <property type="evidence" value="ECO:0007669"/>
    <property type="project" value="UniProtKB-KW"/>
</dbReference>
<reference evidence="5 6" key="1">
    <citation type="journal article" date="2015" name="Int. J. Syst. Evol. Microbiol.">
        <title>Streptomyces gilvifuscus sp. nov., an actinomycete that produces antibacterial compounds isolated from soil.</title>
        <authorList>
            <person name="Nguyen T.M."/>
            <person name="Kim J."/>
        </authorList>
    </citation>
    <scope>NUCLEOTIDE SEQUENCE [LARGE SCALE GENOMIC DNA]</scope>
    <source>
        <strain evidence="5 6">T113</strain>
    </source>
</reference>
<evidence type="ECO:0000256" key="2">
    <source>
        <dbReference type="ARBA" id="ARBA00022679"/>
    </source>
</evidence>
<sequence length="283" mass="30235">MDVERSTGDEQAARWNGAAGQAWVEAQAVLDGLLRPFEAPLLDAVEASAGPAGRVLDVGCGTGGTTLAAARRLGPAARCVGVDISEPMIAAARERAEREGTAASFVRADAADHAFEPGAFDAVVSRFGVMFFADPVRAFANLRRAAREGAGLRFIAWRGPADNPFMTTAERAAAPYLPDLPERRPDEPGQFAFADPDRVRSILAESGWADVDVRPFDAECTFPEGELVGYFSRMGPVGQALREVDEATRTKVVETVRAAFEPFVHGPEVRFTAGAWLVDARAS</sequence>
<dbReference type="Gene3D" id="3.40.50.150">
    <property type="entry name" value="Vaccinia Virus protein VP39"/>
    <property type="match status" value="1"/>
</dbReference>
<protein>
    <submittedName>
        <fullName evidence="5">Class I SAM-dependent methyltransferase</fullName>
    </submittedName>
</protein>
<feature type="domain" description="Methyltransferase" evidence="4">
    <location>
        <begin position="55"/>
        <end position="149"/>
    </location>
</feature>
<dbReference type="Proteomes" id="UP001221328">
    <property type="component" value="Unassembled WGS sequence"/>
</dbReference>
<accession>A0ABT5FRC7</accession>
<gene>
    <name evidence="5" type="ORF">PO587_11070</name>
</gene>
<comment type="caution">
    <text evidence="5">The sequence shown here is derived from an EMBL/GenBank/DDBJ whole genome shotgun (WGS) entry which is preliminary data.</text>
</comment>
<evidence type="ECO:0000313" key="5">
    <source>
        <dbReference type="EMBL" id="MDC2955007.1"/>
    </source>
</evidence>
<dbReference type="SUPFAM" id="SSF53335">
    <property type="entry name" value="S-adenosyl-L-methionine-dependent methyltransferases"/>
    <property type="match status" value="1"/>
</dbReference>
<dbReference type="InterPro" id="IPR041698">
    <property type="entry name" value="Methyltransf_25"/>
</dbReference>
<proteinExistence type="predicted"/>
<keyword evidence="1 5" id="KW-0489">Methyltransferase</keyword>
<dbReference type="RefSeq" id="WP_272175056.1">
    <property type="nucleotide sequence ID" value="NZ_JAQOSK010000003.1"/>
</dbReference>
<dbReference type="InterPro" id="IPR029063">
    <property type="entry name" value="SAM-dependent_MTases_sf"/>
</dbReference>
<dbReference type="PANTHER" id="PTHR43464:SF19">
    <property type="entry name" value="UBIQUINONE BIOSYNTHESIS O-METHYLTRANSFERASE, MITOCHONDRIAL"/>
    <property type="match status" value="1"/>
</dbReference>